<dbReference type="Proteomes" id="UP000277749">
    <property type="component" value="Segment"/>
</dbReference>
<evidence type="ECO:0000313" key="2">
    <source>
        <dbReference type="Proteomes" id="UP000277749"/>
    </source>
</evidence>
<dbReference type="EMBL" id="MK064563">
    <property type="protein sequence ID" value="AZI75774.1"/>
    <property type="molecule type" value="Genomic_DNA"/>
</dbReference>
<accession>A0A3Q8Q3P2</accession>
<reference evidence="1 2" key="1">
    <citation type="journal article" date="2018" name="Environ. Microbiol.">
        <title>New archaeal viruses discovered by metagenomic analysis of viral communities in enrichment cultures.</title>
        <authorList>
            <person name="Liu Y."/>
            <person name="Brandt D."/>
            <person name="Ishino S."/>
            <person name="Ishino Y."/>
            <person name="Koonin E.V."/>
            <person name="Kalinowski J."/>
            <person name="Krupovic M."/>
            <person name="Prangishvili D."/>
        </authorList>
    </citation>
    <scope>NUCLEOTIDE SEQUENCE [LARGE SCALE GENOMIC DNA]</scope>
</reference>
<gene>
    <name evidence="1" type="ORF">SBFV2_gp07</name>
</gene>
<protein>
    <submittedName>
        <fullName evidence="1">Uncharacterized protein</fullName>
    </submittedName>
</protein>
<proteinExistence type="predicted"/>
<organism evidence="1 2">
    <name type="scientific">Sulfolobales Beppu filamentous virus 2</name>
    <dbReference type="NCBI Taxonomy" id="2493123"/>
    <lineage>
        <taxon>Viruses</taxon>
        <taxon>Adnaviria</taxon>
        <taxon>Zilligvirae</taxon>
        <taxon>Taleaviricota</taxon>
        <taxon>Tokiviricetes</taxon>
        <taxon>Ligamenvirales</taxon>
        <taxon>Lipothrixviridae</taxon>
        <taxon>Alphalipothrixvirus</taxon>
        <taxon>Alphalipothrixvirus umijigokuense</taxon>
    </lineage>
</organism>
<sequence length="69" mass="8252">MNDVKERISNFLNFLHQNHLYYLEHSVKKFGFLVLEVIPDDKFNGVSIEQIKDSLKKDGFELRYINNSY</sequence>
<evidence type="ECO:0000313" key="1">
    <source>
        <dbReference type="EMBL" id="AZI75774.1"/>
    </source>
</evidence>
<name>A0A3Q8Q3P2_9VIRU</name>
<keyword evidence="2" id="KW-1185">Reference proteome</keyword>